<sequence>MTGLRPAAKLAELRNRPLPGESAAYAEARKALLAEEIAVRRHLTRLAEQRQALPDGPVVQEDYRFRDASGKEVGLIDLFGERDSLVVYFQMYGPERAQPCPMCTNFIAGVSGNVVDIQQRAAFKVAARSPVERQQAVAQDRGLPPIDFVQSLGDAFAIDHGALDPDDGAESPALIVFRRDGDVVRYFYAAEMPAEAADPGQDPRGPVDIAPLWNVLDLTPQGRGADWYPKVHY</sequence>
<keyword evidence="2" id="KW-1185">Reference proteome</keyword>
<dbReference type="AlphaFoldDB" id="A0A845A2D4"/>
<dbReference type="InterPro" id="IPR036249">
    <property type="entry name" value="Thioredoxin-like_sf"/>
</dbReference>
<dbReference type="EMBL" id="WTYH01000001">
    <property type="protein sequence ID" value="MXO93602.1"/>
    <property type="molecule type" value="Genomic_DNA"/>
</dbReference>
<dbReference type="RefSeq" id="WP_131452858.1">
    <property type="nucleotide sequence ID" value="NZ_BMJK01000001.1"/>
</dbReference>
<dbReference type="OrthoDB" id="7331188at2"/>
<reference evidence="1 2" key="1">
    <citation type="submission" date="2019-12" db="EMBL/GenBank/DDBJ databases">
        <title>Genomic-based taxomic classification of the family Erythrobacteraceae.</title>
        <authorList>
            <person name="Xu L."/>
        </authorList>
    </citation>
    <scope>NUCLEOTIDE SEQUENCE [LARGE SCALE GENOMIC DNA]</scope>
    <source>
        <strain evidence="1 2">RC4-10-4</strain>
    </source>
</reference>
<evidence type="ECO:0000313" key="2">
    <source>
        <dbReference type="Proteomes" id="UP000460626"/>
    </source>
</evidence>
<dbReference type="InterPro" id="IPR010296">
    <property type="entry name" value="DUF899_thioredox"/>
</dbReference>
<dbReference type="SUPFAM" id="SSF52833">
    <property type="entry name" value="Thioredoxin-like"/>
    <property type="match status" value="1"/>
</dbReference>
<dbReference type="Pfam" id="PF05988">
    <property type="entry name" value="DUF899"/>
    <property type="match status" value="1"/>
</dbReference>
<organism evidence="1 2">
    <name type="scientific">Aurantiacibacter arachoides</name>
    <dbReference type="NCBI Taxonomy" id="1850444"/>
    <lineage>
        <taxon>Bacteria</taxon>
        <taxon>Pseudomonadati</taxon>
        <taxon>Pseudomonadota</taxon>
        <taxon>Alphaproteobacteria</taxon>
        <taxon>Sphingomonadales</taxon>
        <taxon>Erythrobacteraceae</taxon>
        <taxon>Aurantiacibacter</taxon>
    </lineage>
</organism>
<evidence type="ECO:0000313" key="1">
    <source>
        <dbReference type="EMBL" id="MXO93602.1"/>
    </source>
</evidence>
<proteinExistence type="predicted"/>
<dbReference type="Proteomes" id="UP000460626">
    <property type="component" value="Unassembled WGS sequence"/>
</dbReference>
<comment type="caution">
    <text evidence="1">The sequence shown here is derived from an EMBL/GenBank/DDBJ whole genome shotgun (WGS) entry which is preliminary data.</text>
</comment>
<name>A0A845A2D4_9SPHN</name>
<gene>
    <name evidence="1" type="ORF">GRI62_08275</name>
</gene>
<accession>A0A845A2D4</accession>
<protein>
    <submittedName>
        <fullName evidence="1">DUF899 domain-containing protein</fullName>
    </submittedName>
</protein>